<evidence type="ECO:0000313" key="1">
    <source>
        <dbReference type="EMBL" id="NEU74080.1"/>
    </source>
</evidence>
<dbReference type="RefSeq" id="WP_039741341.1">
    <property type="nucleotide sequence ID" value="NZ_JTCM02000034.1"/>
</dbReference>
<name>A0A846HBX2_9CYAN</name>
<evidence type="ECO:0000313" key="2">
    <source>
        <dbReference type="Proteomes" id="UP000031549"/>
    </source>
</evidence>
<gene>
    <name evidence="1" type="ORF">PI95_016325</name>
</gene>
<protein>
    <submittedName>
        <fullName evidence="1">Uncharacterized protein</fullName>
    </submittedName>
</protein>
<comment type="caution">
    <text evidence="1">The sequence shown here is derived from an EMBL/GenBank/DDBJ whole genome shotgun (WGS) entry which is preliminary data.</text>
</comment>
<dbReference type="AlphaFoldDB" id="A0A846HBX2"/>
<proteinExistence type="predicted"/>
<dbReference type="Proteomes" id="UP000031549">
    <property type="component" value="Unassembled WGS sequence"/>
</dbReference>
<organism evidence="1 2">
    <name type="scientific">Hassallia byssoidea VB512170</name>
    <dbReference type="NCBI Taxonomy" id="1304833"/>
    <lineage>
        <taxon>Bacteria</taxon>
        <taxon>Bacillati</taxon>
        <taxon>Cyanobacteriota</taxon>
        <taxon>Cyanophyceae</taxon>
        <taxon>Nostocales</taxon>
        <taxon>Tolypothrichaceae</taxon>
        <taxon>Hassallia</taxon>
    </lineage>
</organism>
<accession>A0A846HBX2</accession>
<sequence length="70" mass="8223">MPNPRGNPESLKKYKLTTKTDKPLKTQITLRITEEMLEKLKQLDDYPEFCRQVIQDALNTLEQSEDSIEK</sequence>
<dbReference type="EMBL" id="JTCM02000034">
    <property type="protein sequence ID" value="NEU74080.1"/>
    <property type="molecule type" value="Genomic_DNA"/>
</dbReference>
<keyword evidence="2" id="KW-1185">Reference proteome</keyword>
<reference evidence="1 2" key="1">
    <citation type="journal article" date="2015" name="Genome Announc.">
        <title>Draft Genome Sequence of Cyanobacterium Hassallia byssoidea Strain VB512170, Isolated from Monuments in India.</title>
        <authorList>
            <person name="Singh D."/>
            <person name="Chandrababunaidu M.M."/>
            <person name="Panda A."/>
            <person name="Sen D."/>
            <person name="Bhattacharyya S."/>
            <person name="Adhikary S.P."/>
            <person name="Tripathy S."/>
        </authorList>
    </citation>
    <scope>NUCLEOTIDE SEQUENCE [LARGE SCALE GENOMIC DNA]</scope>
    <source>
        <strain evidence="1 2">VB512170</strain>
    </source>
</reference>